<reference evidence="3 4" key="1">
    <citation type="submission" date="2021-09" db="EMBL/GenBank/DDBJ databases">
        <title>Lysobacter sp. 13A isolated from the river sediment.</title>
        <authorList>
            <person name="Liu H."/>
            <person name="Li S."/>
            <person name="Mao S."/>
        </authorList>
    </citation>
    <scope>NUCLEOTIDE SEQUENCE [LARGE SCALE GENOMIC DNA]</scope>
    <source>
        <strain evidence="3 4">13A</strain>
    </source>
</reference>
<accession>A0ABS7T232</accession>
<comment type="caution">
    <text evidence="3">The sequence shown here is derived from an EMBL/GenBank/DDBJ whole genome shotgun (WGS) entry which is preliminary data.</text>
</comment>
<dbReference type="PROSITE" id="PS50206">
    <property type="entry name" value="RHODANESE_3"/>
    <property type="match status" value="1"/>
</dbReference>
<evidence type="ECO:0000313" key="4">
    <source>
        <dbReference type="Proteomes" id="UP001430954"/>
    </source>
</evidence>
<feature type="domain" description="Rhodanese" evidence="2">
    <location>
        <begin position="130"/>
        <end position="162"/>
    </location>
</feature>
<evidence type="ECO:0000259" key="2">
    <source>
        <dbReference type="PROSITE" id="PS50206"/>
    </source>
</evidence>
<feature type="signal peptide" evidence="1">
    <location>
        <begin position="1"/>
        <end position="27"/>
    </location>
</feature>
<dbReference type="InterPro" id="IPR001763">
    <property type="entry name" value="Rhodanese-like_dom"/>
</dbReference>
<sequence length="207" mass="21107">MKRISKWRGAVAATVVAAALAGGTVSAQSGGLQDWGFDPSVLAADGRDLLQRAPDPAVDGLFQAVHASAQDPADAGVMCALFDPAADRSLEGLNATAARLGEASRLRFADAAVNVFVAAAQSPPQPFDRAQATQWLKAAGVRASLLHDGFVAGLNGGDHAQRCDAVGALLDVLADRPVAERAAVTRLLLGEGLAYVAGDGTGAMPLR</sequence>
<name>A0ABS7T232_9GAMM</name>
<evidence type="ECO:0000313" key="3">
    <source>
        <dbReference type="EMBL" id="MBZ4037929.1"/>
    </source>
</evidence>
<organism evidence="3 4">
    <name type="scientific">Novilysobacter selenitireducens</name>
    <dbReference type="NCBI Taxonomy" id="2872639"/>
    <lineage>
        <taxon>Bacteria</taxon>
        <taxon>Pseudomonadati</taxon>
        <taxon>Pseudomonadota</taxon>
        <taxon>Gammaproteobacteria</taxon>
        <taxon>Lysobacterales</taxon>
        <taxon>Lysobacteraceae</taxon>
        <taxon>Novilysobacter</taxon>
    </lineage>
</organism>
<gene>
    <name evidence="3" type="ORF">K6753_00075</name>
</gene>
<keyword evidence="1" id="KW-0732">Signal</keyword>
<proteinExistence type="predicted"/>
<dbReference type="EMBL" id="JAINZW010000001">
    <property type="protein sequence ID" value="MBZ4037929.1"/>
    <property type="molecule type" value="Genomic_DNA"/>
</dbReference>
<evidence type="ECO:0000256" key="1">
    <source>
        <dbReference type="SAM" id="SignalP"/>
    </source>
</evidence>
<dbReference type="RefSeq" id="WP_223674155.1">
    <property type="nucleotide sequence ID" value="NZ_JAINZW010000001.1"/>
</dbReference>
<feature type="chain" id="PRO_5046504679" description="Rhodanese domain-containing protein" evidence="1">
    <location>
        <begin position="28"/>
        <end position="207"/>
    </location>
</feature>
<protein>
    <recommendedName>
        <fullName evidence="2">Rhodanese domain-containing protein</fullName>
    </recommendedName>
</protein>
<keyword evidence="4" id="KW-1185">Reference proteome</keyword>
<dbReference type="Proteomes" id="UP001430954">
    <property type="component" value="Unassembled WGS sequence"/>
</dbReference>